<proteinExistence type="predicted"/>
<name>A0AAD6C9Y5_9EURO</name>
<protein>
    <submittedName>
        <fullName evidence="1">Uncharacterized protein</fullName>
    </submittedName>
</protein>
<evidence type="ECO:0000313" key="1">
    <source>
        <dbReference type="EMBL" id="KAJ5454550.1"/>
    </source>
</evidence>
<reference evidence="1" key="1">
    <citation type="submission" date="2022-12" db="EMBL/GenBank/DDBJ databases">
        <authorList>
            <person name="Petersen C."/>
        </authorList>
    </citation>
    <scope>NUCLEOTIDE SEQUENCE</scope>
    <source>
        <strain evidence="1">IBT 16125</strain>
    </source>
</reference>
<keyword evidence="2" id="KW-1185">Reference proteome</keyword>
<dbReference type="GeneID" id="81599131"/>
<accession>A0AAD6C9Y5</accession>
<dbReference type="EMBL" id="JAPVEA010000005">
    <property type="protein sequence ID" value="KAJ5454550.1"/>
    <property type="molecule type" value="Genomic_DNA"/>
</dbReference>
<gene>
    <name evidence="1" type="ORF">N7458_005506</name>
</gene>
<dbReference type="Pfam" id="PF11578">
    <property type="entry name" value="DUF3237"/>
    <property type="match status" value="1"/>
</dbReference>
<evidence type="ECO:0000313" key="2">
    <source>
        <dbReference type="Proteomes" id="UP001213681"/>
    </source>
</evidence>
<dbReference type="Proteomes" id="UP001213681">
    <property type="component" value="Unassembled WGS sequence"/>
</dbReference>
<organism evidence="1 2">
    <name type="scientific">Penicillium daleae</name>
    <dbReference type="NCBI Taxonomy" id="63821"/>
    <lineage>
        <taxon>Eukaryota</taxon>
        <taxon>Fungi</taxon>
        <taxon>Dikarya</taxon>
        <taxon>Ascomycota</taxon>
        <taxon>Pezizomycotina</taxon>
        <taxon>Eurotiomycetes</taxon>
        <taxon>Eurotiomycetidae</taxon>
        <taxon>Eurotiales</taxon>
        <taxon>Aspergillaceae</taxon>
        <taxon>Penicillium</taxon>
    </lineage>
</organism>
<dbReference type="Gene3D" id="2.40.160.20">
    <property type="match status" value="1"/>
</dbReference>
<comment type="caution">
    <text evidence="1">The sequence shown here is derived from an EMBL/GenBank/DDBJ whole genome shotgun (WGS) entry which is preliminary data.</text>
</comment>
<dbReference type="RefSeq" id="XP_056767506.1">
    <property type="nucleotide sequence ID" value="XM_056908888.1"/>
</dbReference>
<dbReference type="AlphaFoldDB" id="A0AAD6C9Y5"/>
<reference evidence="1" key="2">
    <citation type="journal article" date="2023" name="IMA Fungus">
        <title>Comparative genomic study of the Penicillium genus elucidates a diverse pangenome and 15 lateral gene transfer events.</title>
        <authorList>
            <person name="Petersen C."/>
            <person name="Sorensen T."/>
            <person name="Nielsen M.R."/>
            <person name="Sondergaard T.E."/>
            <person name="Sorensen J.L."/>
            <person name="Fitzpatrick D.A."/>
            <person name="Frisvad J.C."/>
            <person name="Nielsen K.L."/>
        </authorList>
    </citation>
    <scope>NUCLEOTIDE SEQUENCE</scope>
    <source>
        <strain evidence="1">IBT 16125</strain>
    </source>
</reference>
<sequence>MVACGFSTLAPALIFSHTIGPTDIGYTLYNGESRGTLKSVEGFETSLNATVVHMDDFFNLYGDGSNYSIEPRGLVLTDDGVAISVHATGLFARTPEIASLLAGDPGTPSEDWGQSYSAWTFDVSKNSTKYRNLADSMFVGNFRLMPGNSDKSSYFDVEYRLSKITPGPHIQGDCPEAK</sequence>